<evidence type="ECO:0000259" key="3">
    <source>
        <dbReference type="Pfam" id="PF01370"/>
    </source>
</evidence>
<comment type="similarity">
    <text evidence="2">Belongs to the NAD(P)-dependent epimerase/dehydratase family.</text>
</comment>
<name>A0A133XKI4_9RHOO</name>
<dbReference type="Pfam" id="PF01370">
    <property type="entry name" value="Epimerase"/>
    <property type="match status" value="1"/>
</dbReference>
<dbReference type="AlphaFoldDB" id="A0A133XKI4"/>
<protein>
    <recommendedName>
        <fullName evidence="3">NAD-dependent epimerase/dehydratase domain-containing protein</fullName>
    </recommendedName>
</protein>
<dbReference type="PANTHER" id="PTHR43000">
    <property type="entry name" value="DTDP-D-GLUCOSE 4,6-DEHYDRATASE-RELATED"/>
    <property type="match status" value="1"/>
</dbReference>
<evidence type="ECO:0000256" key="2">
    <source>
        <dbReference type="ARBA" id="ARBA00007637"/>
    </source>
</evidence>
<evidence type="ECO:0000256" key="1">
    <source>
        <dbReference type="ARBA" id="ARBA00005125"/>
    </source>
</evidence>
<comment type="pathway">
    <text evidence="1">Bacterial outer membrane biogenesis; LPS O-antigen biosynthesis.</text>
</comment>
<dbReference type="SUPFAM" id="SSF51735">
    <property type="entry name" value="NAD(P)-binding Rossmann-fold domains"/>
    <property type="match status" value="1"/>
</dbReference>
<dbReference type="EMBL" id="LODL01000013">
    <property type="protein sequence ID" value="KXB31455.1"/>
    <property type="molecule type" value="Genomic_DNA"/>
</dbReference>
<gene>
    <name evidence="4" type="ORF">AT959_07275</name>
</gene>
<dbReference type="Proteomes" id="UP000070186">
    <property type="component" value="Unassembled WGS sequence"/>
</dbReference>
<comment type="caution">
    <text evidence="4">The sequence shown here is derived from an EMBL/GenBank/DDBJ whole genome shotgun (WGS) entry which is preliminary data.</text>
</comment>
<dbReference type="PRINTS" id="PR01713">
    <property type="entry name" value="NUCEPIMERASE"/>
</dbReference>
<keyword evidence="5" id="KW-1185">Reference proteome</keyword>
<dbReference type="Gene3D" id="3.40.50.720">
    <property type="entry name" value="NAD(P)-binding Rossmann-like Domain"/>
    <property type="match status" value="1"/>
</dbReference>
<dbReference type="InterPro" id="IPR036291">
    <property type="entry name" value="NAD(P)-bd_dom_sf"/>
</dbReference>
<accession>A0A133XKI4</accession>
<evidence type="ECO:0000313" key="4">
    <source>
        <dbReference type="EMBL" id="KXB31455.1"/>
    </source>
</evidence>
<proteinExistence type="inferred from homology"/>
<dbReference type="Gene3D" id="3.90.25.10">
    <property type="entry name" value="UDP-galactose 4-epimerase, domain 1"/>
    <property type="match status" value="1"/>
</dbReference>
<feature type="domain" description="NAD-dependent epimerase/dehydratase" evidence="3">
    <location>
        <begin position="4"/>
        <end position="146"/>
    </location>
</feature>
<dbReference type="STRING" id="281362.AT959_07275"/>
<organism evidence="4 5">
    <name type="scientific">Dechloromonas denitrificans</name>
    <dbReference type="NCBI Taxonomy" id="281362"/>
    <lineage>
        <taxon>Bacteria</taxon>
        <taxon>Pseudomonadati</taxon>
        <taxon>Pseudomonadota</taxon>
        <taxon>Betaproteobacteria</taxon>
        <taxon>Rhodocyclales</taxon>
        <taxon>Azonexaceae</taxon>
        <taxon>Dechloromonas</taxon>
    </lineage>
</organism>
<reference evidence="4 5" key="1">
    <citation type="submission" date="2015-12" db="EMBL/GenBank/DDBJ databases">
        <title>Nitrous oxide reduction kinetics distinguish bacteria harboring typical versus atypical NosZ.</title>
        <authorList>
            <person name="Yoon S."/>
            <person name="Nissen S."/>
            <person name="Park D."/>
            <person name="Sanford R.A."/>
            <person name="Loeffler F.E."/>
        </authorList>
    </citation>
    <scope>NUCLEOTIDE SEQUENCE [LARGE SCALE GENOMIC DNA]</scope>
    <source>
        <strain evidence="4 5">ATCC BAA-841</strain>
    </source>
</reference>
<dbReference type="InterPro" id="IPR001509">
    <property type="entry name" value="Epimerase_deHydtase"/>
</dbReference>
<sequence>MEAEVNLLPALRFLECAQRFPANRYLYVSTGGALYGDAELAAEQTPLAPLSYHGAGKLALESFFGVFGQRHPGRLSILRPSNVYGPGQGLRSGFGAVRTLLERAMDGDRVTIYGDGGAVRDYLYIDDLVSACLCALSGPVGIYNIGAGRGTSLNTLVALVERVSGRHLKIEHQPPRSSDVKRIVLDVDRARKLLGWRAEVDLETGVLRAWNSLQ</sequence>
<evidence type="ECO:0000313" key="5">
    <source>
        <dbReference type="Proteomes" id="UP000070186"/>
    </source>
</evidence>